<dbReference type="AlphaFoldDB" id="A0A6P2BVH9"/>
<dbReference type="RefSeq" id="WP_145855158.1">
    <property type="nucleotide sequence ID" value="NZ_RPFW01000004.1"/>
</dbReference>
<evidence type="ECO:0000259" key="1">
    <source>
        <dbReference type="Pfam" id="PF12680"/>
    </source>
</evidence>
<evidence type="ECO:0000313" key="3">
    <source>
        <dbReference type="Proteomes" id="UP000460272"/>
    </source>
</evidence>
<dbReference type="Pfam" id="PF12680">
    <property type="entry name" value="SnoaL_2"/>
    <property type="match status" value="1"/>
</dbReference>
<comment type="caution">
    <text evidence="2">The sequence shown here is derived from an EMBL/GenBank/DDBJ whole genome shotgun (WGS) entry which is preliminary data.</text>
</comment>
<dbReference type="Proteomes" id="UP000460272">
    <property type="component" value="Unassembled WGS sequence"/>
</dbReference>
<dbReference type="SUPFAM" id="SSF54427">
    <property type="entry name" value="NTF2-like"/>
    <property type="match status" value="1"/>
</dbReference>
<protein>
    <submittedName>
        <fullName evidence="2">Nuclear transport factor 2 family protein</fullName>
    </submittedName>
</protein>
<dbReference type="InterPro" id="IPR032710">
    <property type="entry name" value="NTF2-like_dom_sf"/>
</dbReference>
<feature type="domain" description="SnoaL-like" evidence="1">
    <location>
        <begin position="15"/>
        <end position="116"/>
    </location>
</feature>
<dbReference type="InterPro" id="IPR037401">
    <property type="entry name" value="SnoaL-like"/>
</dbReference>
<proteinExistence type="predicted"/>
<evidence type="ECO:0000313" key="2">
    <source>
        <dbReference type="EMBL" id="TVZ02900.1"/>
    </source>
</evidence>
<keyword evidence="3" id="KW-1185">Reference proteome</keyword>
<organism evidence="2 3">
    <name type="scientific">Trebonia kvetii</name>
    <dbReference type="NCBI Taxonomy" id="2480626"/>
    <lineage>
        <taxon>Bacteria</taxon>
        <taxon>Bacillati</taxon>
        <taxon>Actinomycetota</taxon>
        <taxon>Actinomycetes</taxon>
        <taxon>Streptosporangiales</taxon>
        <taxon>Treboniaceae</taxon>
        <taxon>Trebonia</taxon>
    </lineage>
</organism>
<dbReference type="Gene3D" id="3.10.450.50">
    <property type="match status" value="1"/>
</dbReference>
<dbReference type="OrthoDB" id="3542814at2"/>
<gene>
    <name evidence="2" type="ORF">EAS64_20695</name>
</gene>
<accession>A0A6P2BVH9</accession>
<dbReference type="EMBL" id="RPFW01000004">
    <property type="protein sequence ID" value="TVZ02900.1"/>
    <property type="molecule type" value="Genomic_DNA"/>
</dbReference>
<sequence>MPEPGSRTEPDAVLRRLQDATNAHDIEAICACFAPDYRNETPVHPARGFTGSEQVRRNWAQILTSIPDLTAEVVECAVSGETVWSEWEHRGTRPDGTPHLMRGVIVFTVKEGLIASARFYLEPVDEGDTDVDAAVQGQVRPGTTS</sequence>
<name>A0A6P2BVH9_9ACTN</name>
<reference evidence="2 3" key="1">
    <citation type="submission" date="2018-11" db="EMBL/GenBank/DDBJ databases">
        <title>Trebonia kvetii gen.nov., sp.nov., a novel acidophilic actinobacterium, and proposal of the new actinobacterial family Treboniaceae fam. nov.</title>
        <authorList>
            <person name="Rapoport D."/>
            <person name="Sagova-Mareckova M."/>
            <person name="Sedlacek I."/>
            <person name="Provaznik J."/>
            <person name="Kralova S."/>
            <person name="Pavlinic D."/>
            <person name="Benes V."/>
            <person name="Kopecky J."/>
        </authorList>
    </citation>
    <scope>NUCLEOTIDE SEQUENCE [LARGE SCALE GENOMIC DNA]</scope>
    <source>
        <strain evidence="2 3">15Tr583</strain>
    </source>
</reference>